<evidence type="ECO:0008006" key="3">
    <source>
        <dbReference type="Google" id="ProtNLM"/>
    </source>
</evidence>
<proteinExistence type="predicted"/>
<dbReference type="InterPro" id="IPR018880">
    <property type="entry name" value="Phage_P4_Ash"/>
</dbReference>
<dbReference type="EMBL" id="CP013970">
    <property type="protein sequence ID" value="AXF77477.1"/>
    <property type="molecule type" value="Genomic_DNA"/>
</dbReference>
<organism evidence="1 2">
    <name type="scientific">Erwinia tracheiphila</name>
    <dbReference type="NCBI Taxonomy" id="65700"/>
    <lineage>
        <taxon>Bacteria</taxon>
        <taxon>Pseudomonadati</taxon>
        <taxon>Pseudomonadota</taxon>
        <taxon>Gammaproteobacteria</taxon>
        <taxon>Enterobacterales</taxon>
        <taxon>Erwiniaceae</taxon>
        <taxon>Erwinia</taxon>
    </lineage>
</organism>
<gene>
    <name evidence="1" type="ORF">AV903_17800</name>
</gene>
<accession>A0A345CVL0</accession>
<reference evidence="1 2" key="1">
    <citation type="submission" date="2016-01" db="EMBL/GenBank/DDBJ databases">
        <authorList>
            <person name="Oliw E.H."/>
        </authorList>
    </citation>
    <scope>NUCLEOTIDE SEQUENCE [LARGE SCALE GENOMIC DNA]</scope>
    <source>
        <strain evidence="1 2">MDcuke</strain>
    </source>
</reference>
<dbReference type="Proteomes" id="UP000264980">
    <property type="component" value="Chromosome"/>
</dbReference>
<name>A0A345CVL0_9GAMM</name>
<evidence type="ECO:0000313" key="1">
    <source>
        <dbReference type="EMBL" id="AXF77477.1"/>
    </source>
</evidence>
<protein>
    <recommendedName>
        <fullName evidence="3">Ash family protein</fullName>
    </recommendedName>
</protein>
<dbReference type="AlphaFoldDB" id="A0A345CVL0"/>
<dbReference type="Pfam" id="PF10554">
    <property type="entry name" value="Phage_ASH"/>
    <property type="match status" value="1"/>
</dbReference>
<evidence type="ECO:0000313" key="2">
    <source>
        <dbReference type="Proteomes" id="UP000264980"/>
    </source>
</evidence>
<sequence>MMTGFSRMLPRSSAHKKTLHILITGGYIPRAAAKSAAGCENPVITLAHNRANAVFLCAKHGHISIMVGRAGPASAGPGSSVTGFSPLYVSPPLDVRIFGGEFLTLTLEDAQPWQPAIVLPATNRVPATSFARIRPPKSTENCTAPAQWRFSCPLKYSDGITTRCHFICNQPSAISPMTSAIYRRSSKTSLQLNPPANAHPAAIPGCLLTPVKRENRA</sequence>